<keyword evidence="7" id="KW-1185">Reference proteome</keyword>
<protein>
    <submittedName>
        <fullName evidence="6">Beta-ketoacyl-[acyl-carrier-protein] synthase family protein</fullName>
    </submittedName>
</protein>
<dbReference type="InterPro" id="IPR018201">
    <property type="entry name" value="Ketoacyl_synth_AS"/>
</dbReference>
<feature type="domain" description="Ketosynthase family 3 (KS3)" evidence="5">
    <location>
        <begin position="22"/>
        <end position="391"/>
    </location>
</feature>
<dbReference type="PANTHER" id="PTHR11712:SF320">
    <property type="entry name" value="BETA-KETOACYL SYNTHASE"/>
    <property type="match status" value="1"/>
</dbReference>
<dbReference type="InterPro" id="IPR014031">
    <property type="entry name" value="Ketoacyl_synth_C"/>
</dbReference>
<dbReference type="Pfam" id="PF02801">
    <property type="entry name" value="Ketoacyl-synt_C"/>
    <property type="match status" value="1"/>
</dbReference>
<evidence type="ECO:0000256" key="3">
    <source>
        <dbReference type="ARBA" id="ARBA00022679"/>
    </source>
</evidence>
<dbReference type="GO" id="GO:0006633">
    <property type="term" value="P:fatty acid biosynthetic process"/>
    <property type="evidence" value="ECO:0007669"/>
    <property type="project" value="UniProtKB-UniPathway"/>
</dbReference>
<dbReference type="Pfam" id="PF00109">
    <property type="entry name" value="ketoacyl-synt"/>
    <property type="match status" value="1"/>
</dbReference>
<dbReference type="PANTHER" id="PTHR11712">
    <property type="entry name" value="POLYKETIDE SYNTHASE-RELATED"/>
    <property type="match status" value="1"/>
</dbReference>
<dbReference type="SMART" id="SM00825">
    <property type="entry name" value="PKS_KS"/>
    <property type="match status" value="1"/>
</dbReference>
<evidence type="ECO:0000259" key="5">
    <source>
        <dbReference type="PROSITE" id="PS52004"/>
    </source>
</evidence>
<dbReference type="GO" id="GO:0005829">
    <property type="term" value="C:cytosol"/>
    <property type="evidence" value="ECO:0007669"/>
    <property type="project" value="TreeGrafter"/>
</dbReference>
<dbReference type="AlphaFoldDB" id="A0A6P1DQ45"/>
<dbReference type="GO" id="GO:0004315">
    <property type="term" value="F:3-oxoacyl-[acyl-carrier-protein] synthase activity"/>
    <property type="evidence" value="ECO:0007669"/>
    <property type="project" value="InterPro"/>
</dbReference>
<sequence>MNRIAVTKYTLTTCLGRGVAAHRDALVAGRCGLAPCRFEDVDLETWVGEVEGLDAPNPSPDRRAHTCRNNRLAELALGQDGFLDAARQAVGRYGASRVAVYLGTSTSGILDTELAYRVRDAASGGLPAWFDYRSSHSISSLAEHVGRLVGATGPLGVISTACSSSAKAFATAARQIACGLIDAAVVGGVDTLCLTTLYGFNSLELLARGPCRPFDRERAGLSIGEAAGYALLERAARTDLWLTGYGESSDAHHMSTPHPEGRGALQAMDAALARAGLQASAIDYINLHGTATPSNDTAEGRAVAQRFGARVPASSTKGATGHTLGAAGGVEAVICLIALHEGLIPGCVGMTEADPSIQIGLDALARPAPLRNVLNNSLGFGGTNCSLVFSREDEVSAHG</sequence>
<dbReference type="CDD" id="cd00834">
    <property type="entry name" value="KAS_I_II"/>
    <property type="match status" value="1"/>
</dbReference>
<dbReference type="InterPro" id="IPR020841">
    <property type="entry name" value="PKS_Beta-ketoAc_synthase_dom"/>
</dbReference>
<dbReference type="EMBL" id="JAAIJR010000027">
    <property type="protein sequence ID" value="NEX20397.1"/>
    <property type="molecule type" value="Genomic_DNA"/>
</dbReference>
<name>A0A6P1DQ45_9GAMM</name>
<dbReference type="NCBIfam" id="NF006618">
    <property type="entry name" value="PRK09185.1"/>
    <property type="match status" value="1"/>
</dbReference>
<accession>A0A6P1DQ45</accession>
<dbReference type="PROSITE" id="PS52004">
    <property type="entry name" value="KS3_2"/>
    <property type="match status" value="1"/>
</dbReference>
<evidence type="ECO:0000313" key="6">
    <source>
        <dbReference type="EMBL" id="NEX20397.1"/>
    </source>
</evidence>
<evidence type="ECO:0000256" key="4">
    <source>
        <dbReference type="RuleBase" id="RU003694"/>
    </source>
</evidence>
<dbReference type="UniPathway" id="UPA00094"/>
<reference evidence="6 7" key="2">
    <citation type="submission" date="2020-02" db="EMBL/GenBank/DDBJ databases">
        <title>Genome sequences of Thiorhodococcus mannitoliphagus and Thiorhodococcus minor, purple sulfur photosynthetic bacteria in the gammaproteobacterial family, Chromatiaceae.</title>
        <authorList>
            <person name="Aviles F.A."/>
            <person name="Meyer T.E."/>
            <person name="Kyndt J.A."/>
        </authorList>
    </citation>
    <scope>NUCLEOTIDE SEQUENCE [LARGE SCALE GENOMIC DNA]</scope>
    <source>
        <strain evidence="6 7">DSM 18266</strain>
    </source>
</reference>
<keyword evidence="3 4" id="KW-0808">Transferase</keyword>
<dbReference type="InterPro" id="IPR016039">
    <property type="entry name" value="Thiolase-like"/>
</dbReference>
<comment type="similarity">
    <text evidence="2 4">Belongs to the thiolase-like superfamily. Beta-ketoacyl-ACP synthases family.</text>
</comment>
<dbReference type="InterPro" id="IPR000794">
    <property type="entry name" value="Beta-ketoacyl_synthase"/>
</dbReference>
<dbReference type="SUPFAM" id="SSF53901">
    <property type="entry name" value="Thiolase-like"/>
    <property type="match status" value="2"/>
</dbReference>
<evidence type="ECO:0000256" key="2">
    <source>
        <dbReference type="ARBA" id="ARBA00008467"/>
    </source>
</evidence>
<evidence type="ECO:0000256" key="1">
    <source>
        <dbReference type="ARBA" id="ARBA00005194"/>
    </source>
</evidence>
<comment type="pathway">
    <text evidence="1">Lipid metabolism; fatty acid biosynthesis.</text>
</comment>
<reference evidence="7" key="1">
    <citation type="journal article" date="2020" name="Microbiol. Resour. Announc.">
        <title>Draft Genome Sequences of Thiorhodococcus mannitoliphagus and Thiorhodococcus minor, Purple Sulfur Photosynthetic Bacteria in the Gammaproteobacterial Family Chromatiaceae.</title>
        <authorList>
            <person name="Aviles F.A."/>
            <person name="Meyer T.E."/>
            <person name="Kyndt J.A."/>
        </authorList>
    </citation>
    <scope>NUCLEOTIDE SEQUENCE [LARGE SCALE GENOMIC DNA]</scope>
    <source>
        <strain evidence="7">DSM 18266</strain>
    </source>
</reference>
<gene>
    <name evidence="6" type="ORF">G3480_08760</name>
</gene>
<evidence type="ECO:0000313" key="7">
    <source>
        <dbReference type="Proteomes" id="UP000471640"/>
    </source>
</evidence>
<dbReference type="Gene3D" id="3.40.47.10">
    <property type="match status" value="2"/>
</dbReference>
<dbReference type="Proteomes" id="UP000471640">
    <property type="component" value="Unassembled WGS sequence"/>
</dbReference>
<dbReference type="PROSITE" id="PS00606">
    <property type="entry name" value="KS3_1"/>
    <property type="match status" value="1"/>
</dbReference>
<comment type="caution">
    <text evidence="6">The sequence shown here is derived from an EMBL/GenBank/DDBJ whole genome shotgun (WGS) entry which is preliminary data.</text>
</comment>
<dbReference type="RefSeq" id="WP_164653492.1">
    <property type="nucleotide sequence ID" value="NZ_JAAIJR010000027.1"/>
</dbReference>
<dbReference type="InterPro" id="IPR014030">
    <property type="entry name" value="Ketoacyl_synth_N"/>
</dbReference>
<proteinExistence type="inferred from homology"/>
<organism evidence="6 7">
    <name type="scientific">Thiorhodococcus mannitoliphagus</name>
    <dbReference type="NCBI Taxonomy" id="329406"/>
    <lineage>
        <taxon>Bacteria</taxon>
        <taxon>Pseudomonadati</taxon>
        <taxon>Pseudomonadota</taxon>
        <taxon>Gammaproteobacteria</taxon>
        <taxon>Chromatiales</taxon>
        <taxon>Chromatiaceae</taxon>
        <taxon>Thiorhodococcus</taxon>
    </lineage>
</organism>